<evidence type="ECO:0000313" key="3">
    <source>
        <dbReference type="EMBL" id="MCT7398592.1"/>
    </source>
</evidence>
<evidence type="ECO:0000313" key="4">
    <source>
        <dbReference type="Proteomes" id="UP001431199"/>
    </source>
</evidence>
<sequence>MKQKCAKAAYEMIKDGMIIGLGGGRTIAFLIEELKNGNKKVKAVTPSEDTMNLCVKAGIEVLPLEFVKQIDIAFDGCNEIDKNLNALKTDGGIFTREKIVAVMAKDYVILADEEKYSDELTFEHAVAVEVIKSAKEYVKSKLEEMGAKVEERSTEMKMGTLLSDDGNYLMNAYFEKGQDVKALDEKLKHITGIVETSLFYNIVSKALIAGESGIRVID</sequence>
<dbReference type="NCBIfam" id="TIGR00021">
    <property type="entry name" value="rpiA"/>
    <property type="match status" value="1"/>
</dbReference>
<accession>A0ABT2LZ71</accession>
<dbReference type="PANTHER" id="PTHR11934:SF0">
    <property type="entry name" value="RIBOSE-5-PHOSPHATE ISOMERASE"/>
    <property type="match status" value="1"/>
</dbReference>
<name>A0ABT2LZ71_9FIRM</name>
<dbReference type="Gene3D" id="3.30.70.260">
    <property type="match status" value="1"/>
</dbReference>
<proteinExistence type="predicted"/>
<dbReference type="SUPFAM" id="SSF100950">
    <property type="entry name" value="NagB/RpiA/CoA transferase-like"/>
    <property type="match status" value="1"/>
</dbReference>
<comment type="caution">
    <text evidence="3">The sequence shown here is derived from an EMBL/GenBank/DDBJ whole genome shotgun (WGS) entry which is preliminary data.</text>
</comment>
<protein>
    <recommendedName>
        <fullName evidence="2">Ribose 5-phosphate isomerase A</fullName>
        <ecNumber evidence="2">5.3.1.6</ecNumber>
    </recommendedName>
</protein>
<dbReference type="GO" id="GO:0004751">
    <property type="term" value="F:ribose-5-phosphate isomerase activity"/>
    <property type="evidence" value="ECO:0007669"/>
    <property type="project" value="UniProtKB-EC"/>
</dbReference>
<dbReference type="CDD" id="cd01398">
    <property type="entry name" value="RPI_A"/>
    <property type="match status" value="1"/>
</dbReference>
<keyword evidence="1 3" id="KW-0413">Isomerase</keyword>
<keyword evidence="4" id="KW-1185">Reference proteome</keyword>
<dbReference type="PANTHER" id="PTHR11934">
    <property type="entry name" value="RIBOSE-5-PHOSPHATE ISOMERASE"/>
    <property type="match status" value="1"/>
</dbReference>
<dbReference type="SUPFAM" id="SSF75445">
    <property type="entry name" value="D-ribose-5-phosphate isomerase (RpiA), lid domain"/>
    <property type="match status" value="1"/>
</dbReference>
<evidence type="ECO:0000256" key="1">
    <source>
        <dbReference type="ARBA" id="ARBA00023235"/>
    </source>
</evidence>
<gene>
    <name evidence="3" type="primary">rpiA</name>
    <name evidence="3" type="ORF">N5B56_05755</name>
</gene>
<dbReference type="Proteomes" id="UP001431199">
    <property type="component" value="Unassembled WGS sequence"/>
</dbReference>
<dbReference type="InterPro" id="IPR004788">
    <property type="entry name" value="Ribose5P_isomerase_type_A"/>
</dbReference>
<dbReference type="EMBL" id="JAODBU010000004">
    <property type="protein sequence ID" value="MCT7398592.1"/>
    <property type="molecule type" value="Genomic_DNA"/>
</dbReference>
<dbReference type="Pfam" id="PF06026">
    <property type="entry name" value="Rib_5-P_isom_A"/>
    <property type="match status" value="1"/>
</dbReference>
<organism evidence="3 4">
    <name type="scientific">Eubacterium album</name>
    <dbReference type="NCBI Taxonomy" id="2978477"/>
    <lineage>
        <taxon>Bacteria</taxon>
        <taxon>Bacillati</taxon>
        <taxon>Bacillota</taxon>
        <taxon>Clostridia</taxon>
        <taxon>Eubacteriales</taxon>
        <taxon>Eubacteriaceae</taxon>
        <taxon>Eubacterium</taxon>
    </lineage>
</organism>
<dbReference type="RefSeq" id="WP_260978551.1">
    <property type="nucleotide sequence ID" value="NZ_JAODBU010000004.1"/>
</dbReference>
<dbReference type="Gene3D" id="3.40.50.1360">
    <property type="match status" value="1"/>
</dbReference>
<reference evidence="3" key="1">
    <citation type="submission" date="2022-09" db="EMBL/GenBank/DDBJ databases">
        <title>Eubacterium sp. LFL-14 isolated from human feces.</title>
        <authorList>
            <person name="Liu F."/>
        </authorList>
    </citation>
    <scope>NUCLEOTIDE SEQUENCE</scope>
    <source>
        <strain evidence="3">LFL-14</strain>
    </source>
</reference>
<dbReference type="EC" id="5.3.1.6" evidence="2"/>
<dbReference type="InterPro" id="IPR037171">
    <property type="entry name" value="NagB/RpiA_transferase-like"/>
</dbReference>
<evidence type="ECO:0000256" key="2">
    <source>
        <dbReference type="NCBIfam" id="TIGR00021"/>
    </source>
</evidence>